<evidence type="ECO:0000256" key="2">
    <source>
        <dbReference type="SAM" id="Phobius"/>
    </source>
</evidence>
<feature type="transmembrane region" description="Helical" evidence="2">
    <location>
        <begin position="128"/>
        <end position="145"/>
    </location>
</feature>
<name>A0A9W3HJB7_CAMBA</name>
<evidence type="ECO:0000313" key="3">
    <source>
        <dbReference type="RefSeq" id="XP_045373999.1"/>
    </source>
</evidence>
<evidence type="ECO:0000256" key="1">
    <source>
        <dbReference type="SAM" id="MobiDB-lite"/>
    </source>
</evidence>
<proteinExistence type="predicted"/>
<protein>
    <submittedName>
        <fullName evidence="3">Guanine nucleotide-binding protein subunit beta-like protein 1 isoform X3</fullName>
    </submittedName>
</protein>
<keyword evidence="2" id="KW-1133">Transmembrane helix</keyword>
<keyword evidence="2" id="KW-0472">Membrane</keyword>
<organism evidence="3">
    <name type="scientific">Camelus bactrianus</name>
    <name type="common">Bactrian camel</name>
    <dbReference type="NCBI Taxonomy" id="9837"/>
    <lineage>
        <taxon>Eukaryota</taxon>
        <taxon>Metazoa</taxon>
        <taxon>Chordata</taxon>
        <taxon>Craniata</taxon>
        <taxon>Vertebrata</taxon>
        <taxon>Euteleostomi</taxon>
        <taxon>Mammalia</taxon>
        <taxon>Eutheria</taxon>
        <taxon>Laurasiatheria</taxon>
        <taxon>Artiodactyla</taxon>
        <taxon>Tylopoda</taxon>
        <taxon>Camelidae</taxon>
        <taxon>Camelus</taxon>
    </lineage>
</organism>
<feature type="region of interest" description="Disordered" evidence="1">
    <location>
        <begin position="341"/>
        <end position="362"/>
    </location>
</feature>
<gene>
    <name evidence="3" type="primary">GNB1L</name>
</gene>
<reference evidence="3" key="1">
    <citation type="submission" date="2025-08" db="UniProtKB">
        <authorList>
            <consortium name="RefSeq"/>
        </authorList>
    </citation>
    <scope>IDENTIFICATION</scope>
    <source>
        <tissue evidence="3">Blood</tissue>
    </source>
</reference>
<dbReference type="CTD" id="54584"/>
<accession>A0A9W3HJB7</accession>
<keyword evidence="2" id="KW-0812">Transmembrane</keyword>
<feature type="region of interest" description="Disordered" evidence="1">
    <location>
        <begin position="256"/>
        <end position="307"/>
    </location>
</feature>
<dbReference type="AlphaFoldDB" id="A0A9W3HJB7"/>
<sequence length="464" mass="50130">MTLGTLENVKFGVTGSQLSQICTTSSVSPSVGCSFNLISIFKALIRCFGSVLGVCSLGAPEVFLGSIAEIRGLFLHPFPEDPAGQKDGVSLRVTSRQLQIQPSLGQWQSKQKHKPSGSLSFDFLETRIFYGFLAIPLILYTIFLTKSKAYTFSLHCCSEISFYPSFRHHCLAAVQRGPTLKAVPQDMEEKQETWARTGLGPGGPCLQLTRNKLPSVFESCSCLWHRGPRTRLTLLGGAGARPGLRAGTLQVTASRPAWWPHRPPRPHHQTLSLSSEAPGQQCMRCTSAEEPRGRGTRCSSQEAPQGPARLPWLSSHSGHLDWKLLAKRLSTSCAGSSSEQVSARAGAHLEPADTESARHPGWPRGQVCDLASDSAPRAPAPQGSLYQKSTRSQRAFPSALCPQNSRTALLSSCSGLGAQAPENKACWAPTGLQSTFVLDFSWCHALRGLGTQGVREAVPWTCAP</sequence>
<dbReference type="RefSeq" id="XP_045373999.1">
    <property type="nucleotide sequence ID" value="XM_045518043.1"/>
</dbReference>
<feature type="compositionally biased region" description="Polar residues" evidence="1">
    <location>
        <begin position="269"/>
        <end position="278"/>
    </location>
</feature>